<keyword evidence="2" id="KW-1185">Reference proteome</keyword>
<evidence type="ECO:0008006" key="3">
    <source>
        <dbReference type="Google" id="ProtNLM"/>
    </source>
</evidence>
<dbReference type="PANTHER" id="PTHR31149">
    <property type="entry name" value="EXPRESSED PROTEIN"/>
    <property type="match status" value="1"/>
</dbReference>
<evidence type="ECO:0000313" key="1">
    <source>
        <dbReference type="EMBL" id="KWV59696.1"/>
    </source>
</evidence>
<evidence type="ECO:0000313" key="2">
    <source>
        <dbReference type="Proteomes" id="UP000057737"/>
    </source>
</evidence>
<reference evidence="1 2" key="1">
    <citation type="submission" date="2015-11" db="EMBL/GenBank/DDBJ databases">
        <title>Draft Genome Sequence of the Strain BR 10303 (Bradyrhizobium sp.) isolated from nodules of Centrolobium paraense.</title>
        <authorList>
            <person name="Zelli J.E."/>
            <person name="Simoes-Araujo J.L."/>
            <person name="Barauna A.C."/>
            <person name="Silva K."/>
        </authorList>
    </citation>
    <scope>NUCLEOTIDE SEQUENCE [LARGE SCALE GENOMIC DNA]</scope>
    <source>
        <strain evidence="1 2">BR 10303</strain>
    </source>
</reference>
<dbReference type="EMBL" id="LNCU01000028">
    <property type="protein sequence ID" value="KWV59696.1"/>
    <property type="molecule type" value="Genomic_DNA"/>
</dbReference>
<dbReference type="InterPro" id="IPR011049">
    <property type="entry name" value="Serralysin-like_metalloprot_C"/>
</dbReference>
<comment type="caution">
    <text evidence="1">The sequence shown here is derived from an EMBL/GenBank/DDBJ whole genome shotgun (WGS) entry which is preliminary data.</text>
</comment>
<sequence>MTEADEGDLIQVVATATNEQGLTAAATSTATSAVTDAAPTISTPTISGLAQEGQTLTASANAGQGDNPVSYQWMENTGPGGSYVNIAGATGSTYVVKESDEGFKIEVVATATNEQGLTAAATSTATSAVIDAAPTISTPTISGIAQEGQTLTASANAGQTDNAVSYQWQISTDGGTTYTNIAGATGATYQVTEADEDDLIQVVAIATNEQGLTAAATSTATSAVLDAAPTISTPTISGTAQEGQTLTASANAGQGDNPVSYQWQISTNGGASFTNIAGATAATYVVTEADEGGLIQVVATATNDNLVTISATSAATSAVIDITPTLSTPVISGTAQEGQVLTATAAVANDADATISYQWQALVGGIWTNLTGNGASTLSYTVQEADEGHQLRIVATSTDSDGSGTAASSLATPAVIDITPTLSTPVISGTAQEGQVLTATAAVANDADVTISYQWQALVGGIWTNLSGNGATTLNYTVQEVDEGQQLRIVATSTDSDGSGTTATSTATAAVTDAAPTISTPTISGTAQEGQTLTASANAGQADNAVSYQWQISTNGGTTFTNIAGATAATYVVTEADEGGLIQVVATATNDNLVTTSATSTATAAVLDITLAFATAASISGTAQEGQTLTAVNGTLNDSDASVTGYQWTRDGVNISGATSSTYVVTEADETHVLRVVETATDSDGGPTVTSTSAATSAVIDITPTLSTPVISGTAQEGQVLTATAAVANDADATVSYQWQALVGGTWTTLIGNGATTLSYTVQEADEGRQLRIVATSMDTDGSGTSAFSAATSAVTDITPTLSTPVISGTAQEGQVLTATAAVVNDADATVGYQWQALVGGIWTTLIGNGATTLSYTVQEADEGHQLRIVATSTDSDGSGTTATSLATGVVTDITPTLSTPVISGTAQEGQVLTATAAVANDADATVSYQWQALVGGIWTTLIGNGATTLSYTVQEADEGHQLRIVATSTDSDGSGTTATSSATTAVIDSTNTLTTVITKGTNTRGTATFIVTFSEAVTNVALSDFAMTGTAATGAHPPTISLSGSGTTYTVTATYAPGQDSGLSLGINFQNNTNVKEAGGSLAPGATGPQFTNLAPAGVAGTPINLGLTNSSESPSGPITVTMTGVPTGWSLNEGTDNGNGSWTAQTGDPASLTLTPPASFTGATVLQVNETWANADGSTGSASVTDNVEAYAPGSPIFALSGDDHLTGGGGNDLFVFSQPIGNDTIDSFNVASDQIDLVGFGITSFSDVQANLADDANGNAVITIGNGETITLQGVSSAWLTASNFVFDQTPVTQNPATMSIGDGAILPLSGIINNTGTIGLNSTGDETDLELIQNGITLQGGGQLILSDNAQNVVFGTSSGVTLINVDNTISGAGQLGGGQLDLVNEATIDASGMKALVVDTGSNAIVNSGTLEATGSGGLVIDSAVQNSGNIWANGGNVDVTGVVTGSGTATISGAATLEFAAASAENTTFATGATGTLKLDQAENFTGTVSGFGAGDTLDFSDISAGANLTVGYTANSAGTGGTLSISDGTHSASIALFGQFAAAGFQVGSDAGGGAMVTYAPPDQTAGTLITPPKA</sequence>
<dbReference type="PANTHER" id="PTHR31149:SF11">
    <property type="entry name" value="187-KDA MICROTUBULE-ASSOCIATED PROTEIN AIR9"/>
    <property type="match status" value="1"/>
</dbReference>
<proteinExistence type="predicted"/>
<accession>A0A109K2L8</accession>
<dbReference type="Gene3D" id="2.60.40.2700">
    <property type="match status" value="10"/>
</dbReference>
<dbReference type="SUPFAM" id="SSF51120">
    <property type="entry name" value="beta-Roll"/>
    <property type="match status" value="1"/>
</dbReference>
<gene>
    <name evidence="1" type="ORF">AS156_30635</name>
</gene>
<organism evidence="1 2">
    <name type="scientific">Bradyrhizobium macuxiense</name>
    <dbReference type="NCBI Taxonomy" id="1755647"/>
    <lineage>
        <taxon>Bacteria</taxon>
        <taxon>Pseudomonadati</taxon>
        <taxon>Pseudomonadota</taxon>
        <taxon>Alphaproteobacteria</taxon>
        <taxon>Hyphomicrobiales</taxon>
        <taxon>Nitrobacteraceae</taxon>
        <taxon>Bradyrhizobium</taxon>
    </lineage>
</organism>
<name>A0A109K2L8_9BRAD</name>
<dbReference type="Proteomes" id="UP000057737">
    <property type="component" value="Unassembled WGS sequence"/>
</dbReference>
<protein>
    <recommendedName>
        <fullName evidence="3">Ig-like domain-containing protein</fullName>
    </recommendedName>
</protein>